<dbReference type="InterPro" id="IPR000182">
    <property type="entry name" value="GNAT_dom"/>
</dbReference>
<dbReference type="OrthoDB" id="9788300at2"/>
<keyword evidence="3" id="KW-1185">Reference proteome</keyword>
<gene>
    <name evidence="2" type="ORF">ZRA01_27790</name>
</gene>
<dbReference type="RefSeq" id="WP_141353280.1">
    <property type="nucleotide sequence ID" value="NZ_BJNV01000051.1"/>
</dbReference>
<dbReference type="PANTHER" id="PTHR43138:SF1">
    <property type="entry name" value="N-ACETYLTRANSFERASE ACA1"/>
    <property type="match status" value="1"/>
</dbReference>
<sequence length="166" mass="18156">MLIRPAHPSDFPAMWPIFQAVVASGSTYVFAPDTGHDEALAYWFGPGVVSYVAEDEGGRVVGMYKLIANQRDLGSHVANASFMVSPTYAGRGAGRQLGLHCLREAARAGYRAMQFNFVVSTNTAAVALWQKLGFAIVGTLPKAFRHQRLGYVDAYVMHRFLDDVEA</sequence>
<dbReference type="AlphaFoldDB" id="A0A4Y4CWJ8"/>
<comment type="caution">
    <text evidence="2">The sequence shown here is derived from an EMBL/GenBank/DDBJ whole genome shotgun (WGS) entry which is preliminary data.</text>
</comment>
<dbReference type="InterPro" id="IPR052742">
    <property type="entry name" value="Mito_N-acetyltransferase"/>
</dbReference>
<dbReference type="SUPFAM" id="SSF55729">
    <property type="entry name" value="Acyl-CoA N-acyltransferases (Nat)"/>
    <property type="match status" value="1"/>
</dbReference>
<proteinExistence type="predicted"/>
<evidence type="ECO:0000313" key="2">
    <source>
        <dbReference type="EMBL" id="GEC96706.1"/>
    </source>
</evidence>
<dbReference type="PANTHER" id="PTHR43138">
    <property type="entry name" value="ACETYLTRANSFERASE, GNAT FAMILY"/>
    <property type="match status" value="1"/>
</dbReference>
<accession>A0A4Y4CWJ8</accession>
<keyword evidence="2" id="KW-0808">Transferase</keyword>
<dbReference type="PROSITE" id="PS51186">
    <property type="entry name" value="GNAT"/>
    <property type="match status" value="1"/>
</dbReference>
<dbReference type="GO" id="GO:0016747">
    <property type="term" value="F:acyltransferase activity, transferring groups other than amino-acyl groups"/>
    <property type="evidence" value="ECO:0007669"/>
    <property type="project" value="InterPro"/>
</dbReference>
<name>A0A4Y4CWJ8_ZOORA</name>
<protein>
    <submittedName>
        <fullName evidence="2">N-acetyltransferase</fullName>
    </submittedName>
</protein>
<feature type="domain" description="N-acetyltransferase" evidence="1">
    <location>
        <begin position="1"/>
        <end position="162"/>
    </location>
</feature>
<organism evidence="2 3">
    <name type="scientific">Zoogloea ramigera</name>
    <dbReference type="NCBI Taxonomy" id="350"/>
    <lineage>
        <taxon>Bacteria</taxon>
        <taxon>Pseudomonadati</taxon>
        <taxon>Pseudomonadota</taxon>
        <taxon>Betaproteobacteria</taxon>
        <taxon>Rhodocyclales</taxon>
        <taxon>Zoogloeaceae</taxon>
        <taxon>Zoogloea</taxon>
    </lineage>
</organism>
<dbReference type="Proteomes" id="UP000318422">
    <property type="component" value="Unassembled WGS sequence"/>
</dbReference>
<dbReference type="EMBL" id="BJNV01000051">
    <property type="protein sequence ID" value="GEC96706.1"/>
    <property type="molecule type" value="Genomic_DNA"/>
</dbReference>
<dbReference type="InterPro" id="IPR016181">
    <property type="entry name" value="Acyl_CoA_acyltransferase"/>
</dbReference>
<dbReference type="CDD" id="cd04301">
    <property type="entry name" value="NAT_SF"/>
    <property type="match status" value="1"/>
</dbReference>
<evidence type="ECO:0000259" key="1">
    <source>
        <dbReference type="PROSITE" id="PS51186"/>
    </source>
</evidence>
<evidence type="ECO:0000313" key="3">
    <source>
        <dbReference type="Proteomes" id="UP000318422"/>
    </source>
</evidence>
<dbReference type="Pfam" id="PF00583">
    <property type="entry name" value="Acetyltransf_1"/>
    <property type="match status" value="1"/>
</dbReference>
<dbReference type="Gene3D" id="3.40.630.30">
    <property type="match status" value="1"/>
</dbReference>
<reference evidence="2 3" key="1">
    <citation type="submission" date="2019-06" db="EMBL/GenBank/DDBJ databases">
        <title>Whole genome shotgun sequence of Zoogloea ramigera NBRC 15342.</title>
        <authorList>
            <person name="Hosoyama A."/>
            <person name="Uohara A."/>
            <person name="Ohji S."/>
            <person name="Ichikawa N."/>
        </authorList>
    </citation>
    <scope>NUCLEOTIDE SEQUENCE [LARGE SCALE GENOMIC DNA]</scope>
    <source>
        <strain evidence="2 3">NBRC 15342</strain>
    </source>
</reference>